<feature type="domain" description="HD/PDEase" evidence="1">
    <location>
        <begin position="24"/>
        <end position="131"/>
    </location>
</feature>
<keyword evidence="3" id="KW-1185">Reference proteome</keyword>
<dbReference type="Pfam" id="PF13328">
    <property type="entry name" value="HD_4"/>
    <property type="match status" value="1"/>
</dbReference>
<dbReference type="Proteomes" id="UP001595625">
    <property type="component" value="Unassembled WGS sequence"/>
</dbReference>
<dbReference type="Gene3D" id="1.10.3210.10">
    <property type="entry name" value="Hypothetical protein af1432"/>
    <property type="match status" value="1"/>
</dbReference>
<reference evidence="3" key="1">
    <citation type="journal article" date="2019" name="Int. J. Syst. Evol. Microbiol.">
        <title>The Global Catalogue of Microorganisms (GCM) 10K type strain sequencing project: providing services to taxonomists for standard genome sequencing and annotation.</title>
        <authorList>
            <consortium name="The Broad Institute Genomics Platform"/>
            <consortium name="The Broad Institute Genome Sequencing Center for Infectious Disease"/>
            <person name="Wu L."/>
            <person name="Ma J."/>
        </authorList>
    </citation>
    <scope>NUCLEOTIDE SEQUENCE [LARGE SCALE GENOMIC DNA]</scope>
    <source>
        <strain evidence="3">CCM 320</strain>
    </source>
</reference>
<evidence type="ECO:0000313" key="3">
    <source>
        <dbReference type="Proteomes" id="UP001595625"/>
    </source>
</evidence>
<evidence type="ECO:0000259" key="1">
    <source>
        <dbReference type="SMART" id="SM00471"/>
    </source>
</evidence>
<sequence length="284" mass="33414">MNLLIDKAACFAAVKHDGHYRKGTHIPYISHPFGVALILMEEKQSDKIIAAGLLHDTLEDTETSEEDLFKNFGEEILMLVKAASEPDKTLPWEIRKQRTIERLQYHSVDELHLILADKLHNLRSIQTDASKFGDSIWARFNRGKREQCWYYMSIVRELKDKKREVPLIRKLEEETNELFIGKKKLTLHDIRLLFNSIQTGKISNYDGLNESRLLAFAHELQEAARRNDCSETERDVIRNLLKGRGLDNEIQPEDDPFIYAYLYELKFRLGWNDETFLDYFKIYY</sequence>
<proteinExistence type="predicted"/>
<dbReference type="InterPro" id="IPR052194">
    <property type="entry name" value="MESH1"/>
</dbReference>
<evidence type="ECO:0000313" key="2">
    <source>
        <dbReference type="EMBL" id="MFC3211553.1"/>
    </source>
</evidence>
<accession>A0ABV7KQ21</accession>
<dbReference type="InterPro" id="IPR003607">
    <property type="entry name" value="HD/PDEase_dom"/>
</dbReference>
<protein>
    <submittedName>
        <fullName evidence="2">HD domain-containing protein</fullName>
    </submittedName>
</protein>
<gene>
    <name evidence="2" type="ORF">ACFOEJ_10750</name>
</gene>
<dbReference type="EMBL" id="JBHRUJ010000016">
    <property type="protein sequence ID" value="MFC3211553.1"/>
    <property type="molecule type" value="Genomic_DNA"/>
</dbReference>
<name>A0ABV7KQ21_PLAOK</name>
<dbReference type="SUPFAM" id="SSF109604">
    <property type="entry name" value="HD-domain/PDEase-like"/>
    <property type="match status" value="1"/>
</dbReference>
<dbReference type="SMART" id="SM00471">
    <property type="entry name" value="HDc"/>
    <property type="match status" value="1"/>
</dbReference>
<comment type="caution">
    <text evidence="2">The sequence shown here is derived from an EMBL/GenBank/DDBJ whole genome shotgun (WGS) entry which is preliminary data.</text>
</comment>
<dbReference type="PANTHER" id="PTHR46246">
    <property type="entry name" value="GUANOSINE-3',5'-BIS(DIPHOSPHATE) 3'-PYROPHOSPHOHYDROLASE MESH1"/>
    <property type="match status" value="1"/>
</dbReference>
<dbReference type="PANTHER" id="PTHR46246:SF1">
    <property type="entry name" value="GUANOSINE-3',5'-BIS(DIPHOSPHATE) 3'-PYROPHOSPHOHYDROLASE MESH1"/>
    <property type="match status" value="1"/>
</dbReference>
<dbReference type="RefSeq" id="WP_117312586.1">
    <property type="nucleotide sequence ID" value="NZ_JBHRUJ010000016.1"/>
</dbReference>
<organism evidence="2 3">
    <name type="scientific">Planomicrobium okeanokoites</name>
    <name type="common">Planococcus okeanokoites</name>
    <name type="synonym">Flavobacterium okeanokoites</name>
    <dbReference type="NCBI Taxonomy" id="244"/>
    <lineage>
        <taxon>Bacteria</taxon>
        <taxon>Bacillati</taxon>
        <taxon>Bacillota</taxon>
        <taxon>Bacilli</taxon>
        <taxon>Bacillales</taxon>
        <taxon>Caryophanaceae</taxon>
        <taxon>Planomicrobium</taxon>
    </lineage>
</organism>